<sequence>MSASAQDPPLPYDKDGKDSTITIQGRNVETASVTRGQMETICDAQPVHNPNESIKTYKRRWLGVAVIVLTNVAVTWAWLSFAMVTQFAQVHFSVGASAINWFSIVYCFTFIPFVFSSWILSRYGIKTSLVIGALGIIVGSWIRYAGVRTASYAGTMVGQTILGLSQLFIVPLPPVYSQLWFSPAHRTTPTALGTISPALGSMLGALCTPYMVTSPAALPNSILYLAIASTVISVVAFLVPSAPPTPASLNECDPYSHITRKQHALAILRSPEFYMIAVPFMTEVGFFNASTSLALLILMPYGFPYQLGGLLTGLQAGIGITAGLLLAPIADRFQIHIPVLKISQTAMAICFIGYIWVPPSGNVAAVFAMSILIGICCTGGLAITMEALAEILYPIPAEFTASIAWSVGNFLGAIFLFIMDALRAGPNANPPFNMQDALYCQAALGIVFILLPINLLGWFGRKDKVRYRRRHVQSSATGMAVSGDEGTRKEEIVEEIDVKGGSVKDV</sequence>
<accession>A0A0D2JIC8</accession>
<dbReference type="PANTHER" id="PTHR10924:SF6">
    <property type="entry name" value="SOLUTE CARRIER FAMILY 49 MEMBER A3"/>
    <property type="match status" value="1"/>
</dbReference>
<organism evidence="7 8">
    <name type="scientific">Rhinocladiella mackenziei CBS 650.93</name>
    <dbReference type="NCBI Taxonomy" id="1442369"/>
    <lineage>
        <taxon>Eukaryota</taxon>
        <taxon>Fungi</taxon>
        <taxon>Dikarya</taxon>
        <taxon>Ascomycota</taxon>
        <taxon>Pezizomycotina</taxon>
        <taxon>Eurotiomycetes</taxon>
        <taxon>Chaetothyriomycetidae</taxon>
        <taxon>Chaetothyriales</taxon>
        <taxon>Herpotrichiellaceae</taxon>
        <taxon>Rhinocladiella</taxon>
    </lineage>
</organism>
<dbReference type="AlphaFoldDB" id="A0A0D2JIC8"/>
<feature type="transmembrane region" description="Helical" evidence="6">
    <location>
        <begin position="305"/>
        <end position="327"/>
    </location>
</feature>
<keyword evidence="4 6" id="KW-0472">Membrane</keyword>
<feature type="transmembrane region" description="Helical" evidence="6">
    <location>
        <begin position="339"/>
        <end position="357"/>
    </location>
</feature>
<keyword evidence="8" id="KW-1185">Reference proteome</keyword>
<feature type="transmembrane region" description="Helical" evidence="6">
    <location>
        <begin position="273"/>
        <end position="299"/>
    </location>
</feature>
<dbReference type="GeneID" id="25288309"/>
<feature type="transmembrane region" description="Helical" evidence="6">
    <location>
        <begin position="363"/>
        <end position="383"/>
    </location>
</feature>
<dbReference type="PANTHER" id="PTHR10924">
    <property type="entry name" value="MAJOR FACILITATOR SUPERFAMILY PROTEIN-RELATED"/>
    <property type="match status" value="1"/>
</dbReference>
<evidence type="ECO:0000256" key="2">
    <source>
        <dbReference type="ARBA" id="ARBA00022692"/>
    </source>
</evidence>
<dbReference type="VEuPathDB" id="FungiDB:Z518_00238"/>
<gene>
    <name evidence="7" type="ORF">Z518_00238</name>
</gene>
<dbReference type="HOGENOM" id="CLU_023132_2_1_1"/>
<protein>
    <submittedName>
        <fullName evidence="7">Rhinocladiella mackenziei CBS 650.93 unplaced genomic scaffold supercont1.1, whole genome shotgun sequence</fullName>
    </submittedName>
</protein>
<evidence type="ECO:0000256" key="6">
    <source>
        <dbReference type="SAM" id="Phobius"/>
    </source>
</evidence>
<dbReference type="OrthoDB" id="422206at2759"/>
<dbReference type="EMBL" id="KN847475">
    <property type="protein sequence ID" value="KIX09160.1"/>
    <property type="molecule type" value="Genomic_DNA"/>
</dbReference>
<evidence type="ECO:0000313" key="8">
    <source>
        <dbReference type="Proteomes" id="UP000053617"/>
    </source>
</evidence>
<feature type="transmembrane region" description="Helical" evidence="6">
    <location>
        <begin position="150"/>
        <end position="170"/>
    </location>
</feature>
<feature type="region of interest" description="Disordered" evidence="5">
    <location>
        <begin position="1"/>
        <end position="20"/>
    </location>
</feature>
<keyword evidence="3 6" id="KW-1133">Transmembrane helix</keyword>
<dbReference type="RefSeq" id="XP_013276296.1">
    <property type="nucleotide sequence ID" value="XM_013420842.1"/>
</dbReference>
<dbReference type="InterPro" id="IPR011701">
    <property type="entry name" value="MFS"/>
</dbReference>
<feature type="transmembrane region" description="Helical" evidence="6">
    <location>
        <begin position="438"/>
        <end position="460"/>
    </location>
</feature>
<dbReference type="SUPFAM" id="SSF103473">
    <property type="entry name" value="MFS general substrate transporter"/>
    <property type="match status" value="1"/>
</dbReference>
<feature type="transmembrane region" description="Helical" evidence="6">
    <location>
        <begin position="127"/>
        <end position="144"/>
    </location>
</feature>
<reference evidence="7 8" key="1">
    <citation type="submission" date="2015-01" db="EMBL/GenBank/DDBJ databases">
        <title>The Genome Sequence of Rhinocladiella mackenzie CBS 650.93.</title>
        <authorList>
            <consortium name="The Broad Institute Genomics Platform"/>
            <person name="Cuomo C."/>
            <person name="de Hoog S."/>
            <person name="Gorbushina A."/>
            <person name="Stielow B."/>
            <person name="Teixiera M."/>
            <person name="Abouelleil A."/>
            <person name="Chapman S.B."/>
            <person name="Priest M."/>
            <person name="Young S.K."/>
            <person name="Wortman J."/>
            <person name="Nusbaum C."/>
            <person name="Birren B."/>
        </authorList>
    </citation>
    <scope>NUCLEOTIDE SEQUENCE [LARGE SCALE GENOMIC DNA]</scope>
    <source>
        <strain evidence="7 8">CBS 650.93</strain>
    </source>
</reference>
<proteinExistence type="predicted"/>
<evidence type="ECO:0000256" key="3">
    <source>
        <dbReference type="ARBA" id="ARBA00022989"/>
    </source>
</evidence>
<dbReference type="GO" id="GO:0022857">
    <property type="term" value="F:transmembrane transporter activity"/>
    <property type="evidence" value="ECO:0007669"/>
    <property type="project" value="InterPro"/>
</dbReference>
<comment type="subcellular location">
    <subcellularLocation>
        <location evidence="1">Membrane</location>
        <topology evidence="1">Multi-pass membrane protein</topology>
    </subcellularLocation>
</comment>
<evidence type="ECO:0000313" key="7">
    <source>
        <dbReference type="EMBL" id="KIX09160.1"/>
    </source>
</evidence>
<evidence type="ECO:0000256" key="4">
    <source>
        <dbReference type="ARBA" id="ARBA00023136"/>
    </source>
</evidence>
<dbReference type="Gene3D" id="1.20.1250.20">
    <property type="entry name" value="MFS general substrate transporter like domains"/>
    <property type="match status" value="1"/>
</dbReference>
<feature type="transmembrane region" description="Helical" evidence="6">
    <location>
        <begin position="99"/>
        <end position="120"/>
    </location>
</feature>
<feature type="transmembrane region" description="Helical" evidence="6">
    <location>
        <begin position="395"/>
        <end position="418"/>
    </location>
</feature>
<feature type="transmembrane region" description="Helical" evidence="6">
    <location>
        <begin position="61"/>
        <end position="79"/>
    </location>
</feature>
<feature type="transmembrane region" description="Helical" evidence="6">
    <location>
        <begin position="191"/>
        <end position="212"/>
    </location>
</feature>
<dbReference type="GO" id="GO:0016020">
    <property type="term" value="C:membrane"/>
    <property type="evidence" value="ECO:0007669"/>
    <property type="project" value="UniProtKB-SubCell"/>
</dbReference>
<feature type="transmembrane region" description="Helical" evidence="6">
    <location>
        <begin position="218"/>
        <end position="239"/>
    </location>
</feature>
<evidence type="ECO:0000256" key="1">
    <source>
        <dbReference type="ARBA" id="ARBA00004141"/>
    </source>
</evidence>
<keyword evidence="2 6" id="KW-0812">Transmembrane</keyword>
<dbReference type="Proteomes" id="UP000053617">
    <property type="component" value="Unassembled WGS sequence"/>
</dbReference>
<evidence type="ECO:0000256" key="5">
    <source>
        <dbReference type="SAM" id="MobiDB-lite"/>
    </source>
</evidence>
<name>A0A0D2JIC8_9EURO</name>
<dbReference type="InterPro" id="IPR036259">
    <property type="entry name" value="MFS_trans_sf"/>
</dbReference>
<dbReference type="Pfam" id="PF07690">
    <property type="entry name" value="MFS_1"/>
    <property type="match status" value="1"/>
</dbReference>
<dbReference type="InterPro" id="IPR049680">
    <property type="entry name" value="FLVCR1-2_SLC49-like"/>
</dbReference>